<organism evidence="1 2">
    <name type="scientific">Saccharomonospora viridis</name>
    <dbReference type="NCBI Taxonomy" id="1852"/>
    <lineage>
        <taxon>Bacteria</taxon>
        <taxon>Bacillati</taxon>
        <taxon>Actinomycetota</taxon>
        <taxon>Actinomycetes</taxon>
        <taxon>Pseudonocardiales</taxon>
        <taxon>Pseudonocardiaceae</taxon>
        <taxon>Saccharomonospora</taxon>
    </lineage>
</organism>
<dbReference type="Pfam" id="PF04672">
    <property type="entry name" value="Methyltransf_19"/>
    <property type="match status" value="1"/>
</dbReference>
<dbReference type="OrthoDB" id="5175904at2"/>
<evidence type="ECO:0000313" key="1">
    <source>
        <dbReference type="EMBL" id="KHF44064.1"/>
    </source>
</evidence>
<sequence length="278" mass="31335">MSDTAHEIPPSAKLDPTKPTVARIYDASLGGKDHYEVDRQVFEMIKQVAPYQGDVSKMNRRFLVRVVRYLTEIAGMDQYLDLGSGLPTVQNTHEVAQFSNPEARVVYVDIDPICNVHGRALLEENEFTRFVEGDLTKPETILGHPEITGHLDLDRPLVLMQIGTLHHVSDEEDPVGIMRAYIDALPSGSYVAITHFWDPDTENPELSRKAKELEAKVREAGMGSGFWRKRAQIEEMFGGLELLEPGLVELDDWWPAGPRTRDPWPEEHLMLGGVAVKR</sequence>
<dbReference type="OMA" id="VQNTHEV"/>
<dbReference type="CDD" id="cd02440">
    <property type="entry name" value="AdoMet_MTases"/>
    <property type="match status" value="1"/>
</dbReference>
<dbReference type="AlphaFoldDB" id="A0A837DCG1"/>
<dbReference type="InterPro" id="IPR029063">
    <property type="entry name" value="SAM-dependent_MTases_sf"/>
</dbReference>
<proteinExistence type="predicted"/>
<dbReference type="Gene3D" id="3.40.50.150">
    <property type="entry name" value="Vaccinia Virus protein VP39"/>
    <property type="match status" value="1"/>
</dbReference>
<dbReference type="EMBL" id="JRZE01000003">
    <property type="protein sequence ID" value="KHF44064.1"/>
    <property type="molecule type" value="Genomic_DNA"/>
</dbReference>
<protein>
    <recommendedName>
        <fullName evidence="3">S-adenosyl methyltransferase</fullName>
    </recommendedName>
</protein>
<evidence type="ECO:0000313" key="2">
    <source>
        <dbReference type="Proteomes" id="UP000030848"/>
    </source>
</evidence>
<dbReference type="RefSeq" id="WP_015787583.1">
    <property type="nucleotide sequence ID" value="NZ_CALJZO010000087.1"/>
</dbReference>
<dbReference type="InterPro" id="IPR006764">
    <property type="entry name" value="SAM_dep_MeTrfase_SAV2177_type"/>
</dbReference>
<gene>
    <name evidence="1" type="ORF">MINT15_09460</name>
</gene>
<reference evidence="1 2" key="1">
    <citation type="submission" date="2014-10" db="EMBL/GenBank/DDBJ databases">
        <title>Genome sequence of Micropolyspora internatus JCM3315.</title>
        <authorList>
            <person name="Shin S.-K."/>
            <person name="Yi H."/>
        </authorList>
    </citation>
    <scope>NUCLEOTIDE SEQUENCE [LARGE SCALE GENOMIC DNA]</scope>
    <source>
        <strain evidence="1 2">JCM 3315</strain>
    </source>
</reference>
<comment type="caution">
    <text evidence="1">The sequence shown here is derived from an EMBL/GenBank/DDBJ whole genome shotgun (WGS) entry which is preliminary data.</text>
</comment>
<accession>A0A837DCG1</accession>
<dbReference type="Proteomes" id="UP000030848">
    <property type="component" value="Unassembled WGS sequence"/>
</dbReference>
<dbReference type="PIRSF" id="PIRSF017393">
    <property type="entry name" value="MTase_SAV2177"/>
    <property type="match status" value="1"/>
</dbReference>
<name>A0A837DCG1_9PSEU</name>
<evidence type="ECO:0008006" key="3">
    <source>
        <dbReference type="Google" id="ProtNLM"/>
    </source>
</evidence>
<dbReference type="SUPFAM" id="SSF53335">
    <property type="entry name" value="S-adenosyl-L-methionine-dependent methyltransferases"/>
    <property type="match status" value="1"/>
</dbReference>